<gene>
    <name evidence="6" type="primary">LOC113793038</name>
</gene>
<dbReference type="FunCoup" id="A0A6P6Y030">
    <property type="interactions" value="37"/>
</dbReference>
<organism evidence="5 6">
    <name type="scientific">Dermatophagoides pteronyssinus</name>
    <name type="common">European house dust mite</name>
    <dbReference type="NCBI Taxonomy" id="6956"/>
    <lineage>
        <taxon>Eukaryota</taxon>
        <taxon>Metazoa</taxon>
        <taxon>Ecdysozoa</taxon>
        <taxon>Arthropoda</taxon>
        <taxon>Chelicerata</taxon>
        <taxon>Arachnida</taxon>
        <taxon>Acari</taxon>
        <taxon>Acariformes</taxon>
        <taxon>Sarcoptiformes</taxon>
        <taxon>Astigmata</taxon>
        <taxon>Psoroptidia</taxon>
        <taxon>Analgoidea</taxon>
        <taxon>Pyroglyphidae</taxon>
        <taxon>Dermatophagoidinae</taxon>
        <taxon>Dermatophagoides</taxon>
    </lineage>
</organism>
<dbReference type="InParanoid" id="A0A6P6Y030"/>
<evidence type="ECO:0000256" key="2">
    <source>
        <dbReference type="ARBA" id="ARBA00043942"/>
    </source>
</evidence>
<evidence type="ECO:0000313" key="6">
    <source>
        <dbReference type="RefSeq" id="XP_027198808.1"/>
    </source>
</evidence>
<dbReference type="OrthoDB" id="5946508at2759"/>
<dbReference type="OMA" id="CHLYKDE"/>
<comment type="subcellular location">
    <subcellularLocation>
        <location evidence="2">Synaptic cleft</location>
    </subcellularLocation>
</comment>
<dbReference type="InterPro" id="IPR021475">
    <property type="entry name" value="Pants/Emi1-like"/>
</dbReference>
<dbReference type="KEGG" id="dpte:113793038"/>
<accession>A0A6P6Y030</accession>
<evidence type="ECO:0000313" key="5">
    <source>
        <dbReference type="Proteomes" id="UP000515146"/>
    </source>
</evidence>
<dbReference type="Proteomes" id="UP000515146">
    <property type="component" value="Unplaced"/>
</dbReference>
<sequence length="124" mass="15230">MNDLKPEDRFECELEGHELRNYGPNSWMVRPCEWYLQEYKDCKSIRARLHQYFISGTIDNCDNWRDDYHNCYQFRNTKNPAYLNRVIESELLRKQKRMSQSKANDVWEYRTEPPNDWNKPITDE</sequence>
<dbReference type="Pfam" id="PF11326">
    <property type="entry name" value="PANTS-like"/>
    <property type="match status" value="1"/>
</dbReference>
<proteinExistence type="inferred from homology"/>
<dbReference type="PANTHER" id="PTHR28052">
    <property type="entry name" value="UPF0545 PROTEIN C22ORF39"/>
    <property type="match status" value="1"/>
</dbReference>
<dbReference type="AlphaFoldDB" id="A0A6P6Y030"/>
<protein>
    <recommendedName>
        <fullName evidence="3">Synaptic plasticity regulator PANTS</fullName>
    </recommendedName>
    <alternativeName>
        <fullName evidence="4">Plasticity-associated neural transcript short</fullName>
    </alternativeName>
</protein>
<dbReference type="GO" id="GO:0043083">
    <property type="term" value="C:synaptic cleft"/>
    <property type="evidence" value="ECO:0007669"/>
    <property type="project" value="UniProtKB-SubCell"/>
</dbReference>
<reference evidence="6" key="1">
    <citation type="submission" date="2025-08" db="UniProtKB">
        <authorList>
            <consortium name="RefSeq"/>
        </authorList>
    </citation>
    <scope>IDENTIFICATION</scope>
    <source>
        <strain evidence="6">Airmid</strain>
    </source>
</reference>
<comment type="similarity">
    <text evidence="1">Belongs to the UPF0545 family.</text>
</comment>
<dbReference type="RefSeq" id="XP_027198808.1">
    <property type="nucleotide sequence ID" value="XM_027343007.1"/>
</dbReference>
<name>A0A6P6Y030_DERPT</name>
<evidence type="ECO:0000256" key="1">
    <source>
        <dbReference type="ARBA" id="ARBA00006412"/>
    </source>
</evidence>
<keyword evidence="5" id="KW-1185">Reference proteome</keyword>
<evidence type="ECO:0000256" key="4">
    <source>
        <dbReference type="ARBA" id="ARBA00044235"/>
    </source>
</evidence>
<dbReference type="PANTHER" id="PTHR28052:SF1">
    <property type="entry name" value="UPF0545 PROTEIN C22ORF39"/>
    <property type="match status" value="1"/>
</dbReference>
<evidence type="ECO:0000256" key="3">
    <source>
        <dbReference type="ARBA" id="ARBA00044072"/>
    </source>
</evidence>